<dbReference type="STRING" id="1789683.A0A1X7QXW0"/>
<dbReference type="GO" id="GO:0005737">
    <property type="term" value="C:cytoplasm"/>
    <property type="evidence" value="ECO:0007669"/>
    <property type="project" value="TreeGrafter"/>
</dbReference>
<dbReference type="OrthoDB" id="10250105at2759"/>
<dbReference type="Gene3D" id="3.30.930.10">
    <property type="entry name" value="Bira Bifunctional Protein, Domain 2"/>
    <property type="match status" value="1"/>
</dbReference>
<dbReference type="Pfam" id="PF03099">
    <property type="entry name" value="BPL_LplA_LipB"/>
    <property type="match status" value="1"/>
</dbReference>
<proteinExistence type="predicted"/>
<dbReference type="InterPro" id="IPR045864">
    <property type="entry name" value="aa-tRNA-synth_II/BPL/LPL"/>
</dbReference>
<evidence type="ECO:0000313" key="3">
    <source>
        <dbReference type="Proteomes" id="UP000196158"/>
    </source>
</evidence>
<evidence type="ECO:0000313" key="2">
    <source>
        <dbReference type="EMBL" id="SMN18293.1"/>
    </source>
</evidence>
<dbReference type="Proteomes" id="UP000196158">
    <property type="component" value="Unassembled WGS sequence"/>
</dbReference>
<dbReference type="GO" id="GO:0004077">
    <property type="term" value="F:biotin--[biotin carboxyl-carrier protein] ligase activity"/>
    <property type="evidence" value="ECO:0007669"/>
    <property type="project" value="TreeGrafter"/>
</dbReference>
<dbReference type="PANTHER" id="PTHR12835">
    <property type="entry name" value="BIOTIN PROTEIN LIGASE"/>
    <property type="match status" value="1"/>
</dbReference>
<dbReference type="InterPro" id="IPR019197">
    <property type="entry name" value="Biotin-prot_ligase_N"/>
</dbReference>
<dbReference type="PANTHER" id="PTHR12835:SF5">
    <property type="entry name" value="BIOTIN--PROTEIN LIGASE"/>
    <property type="match status" value="1"/>
</dbReference>
<dbReference type="InterPro" id="IPR004143">
    <property type="entry name" value="BPL_LPL_catalytic"/>
</dbReference>
<dbReference type="SUPFAM" id="SSF55681">
    <property type="entry name" value="Class II aaRS and biotin synthetases"/>
    <property type="match status" value="1"/>
</dbReference>
<feature type="domain" description="BPL/LPL catalytic" evidence="1">
    <location>
        <begin position="376"/>
        <end position="607"/>
    </location>
</feature>
<dbReference type="PROSITE" id="PS51733">
    <property type="entry name" value="BPL_LPL_CATALYTIC"/>
    <property type="match status" value="1"/>
</dbReference>
<gene>
    <name evidence="2" type="ORF">KASA_0Q07469G</name>
</gene>
<organism evidence="2 3">
    <name type="scientific">Maudiozyma saulgeensis</name>
    <dbReference type="NCBI Taxonomy" id="1789683"/>
    <lineage>
        <taxon>Eukaryota</taxon>
        <taxon>Fungi</taxon>
        <taxon>Dikarya</taxon>
        <taxon>Ascomycota</taxon>
        <taxon>Saccharomycotina</taxon>
        <taxon>Saccharomycetes</taxon>
        <taxon>Saccharomycetales</taxon>
        <taxon>Saccharomycetaceae</taxon>
        <taxon>Maudiozyma</taxon>
    </lineage>
</organism>
<reference evidence="2 3" key="1">
    <citation type="submission" date="2017-04" db="EMBL/GenBank/DDBJ databases">
        <authorList>
            <person name="Afonso C.L."/>
            <person name="Miller P.J."/>
            <person name="Scott M.A."/>
            <person name="Spackman E."/>
            <person name="Goraichik I."/>
            <person name="Dimitrov K.M."/>
            <person name="Suarez D.L."/>
            <person name="Swayne D.E."/>
        </authorList>
    </citation>
    <scope>NUCLEOTIDE SEQUENCE [LARGE SCALE GENOMIC DNA]</scope>
</reference>
<dbReference type="Gene3D" id="3.40.50.880">
    <property type="match status" value="1"/>
</dbReference>
<protein>
    <submittedName>
        <fullName evidence="2">Similar to Saccharomyces cerevisiae YDL141W BPL1 Biotin:apoprotein ligase</fullName>
    </submittedName>
</protein>
<dbReference type="SUPFAM" id="SSF52317">
    <property type="entry name" value="Class I glutamine amidotransferase-like"/>
    <property type="match status" value="1"/>
</dbReference>
<dbReference type="CDD" id="cd03144">
    <property type="entry name" value="GATase1_ScBLP_like"/>
    <property type="match status" value="1"/>
</dbReference>
<keyword evidence="3" id="KW-1185">Reference proteome</keyword>
<dbReference type="EMBL" id="FXLY01000002">
    <property type="protein sequence ID" value="SMN18293.1"/>
    <property type="molecule type" value="Genomic_DNA"/>
</dbReference>
<name>A0A1X7QXW0_9SACH</name>
<keyword evidence="2" id="KW-0436">Ligase</keyword>
<dbReference type="AlphaFoldDB" id="A0A1X7QXW0"/>
<sequence>MNVLVYNGPGTTPGSVRHAVDTLRYLLEPHYAVSTVSSKVLLQEPWQTKTSALVFPGGADLPYVKECRTVIPAIKDFVSKKGGKYIGFCAGGYFGSSRVEFCQGDPLMEVTGNRDLKLFPGTARGPAFDGFKYKSDVGARASKLLVNNGAEFSCYYNGGSVFVDADSYSNVEVLAHYVNAIDVPFSDVNKDNTKPAAVVLCSVGKGKALLTGPHPEFIPRLLEKGEEDNDFPAHLLDTLKKDDSKRIEFMHYILTKLGLKTRSNYASYHVPSLTPLLMVNSPYNNTAQSDNFEDRIVKNVDDVIVNGNHLEFSTETDSFELFKGISDSFDDASSHLNKNDPEKSLKTIVIPNEDEFSLLNNIAPGFNFQKYFMTLKENNTIGSILMYGEVVTSTSTLLNINRTLLNSLPENRILHVGDVQLAGRGRGGNSWVNPKGVCASTAVISMPLISPVTHQNISISFVQYLAMLAYCKAITSHGPGFEDLPVRIKWPNDLYIMNPDYYYSKKLQLFGNKFDHSLVPLTDIEPAYVKVAGLLVNTHIFGDKYTLLLGCGLNISSTGPTTSIDRWIDIINEERNKQNFSALPHIEKEKLLADYMNNLEDIMKTFVNRGINYILPEYYRYWLHSDQIVTLSDHGNSRAMITGITEDYGLLIAKELAPGSDYSFTGSVFHLQPDGNTFDIFKGLIAKKA</sequence>
<dbReference type="Pfam" id="PF09825">
    <property type="entry name" value="BPL_N"/>
    <property type="match status" value="1"/>
</dbReference>
<dbReference type="InterPro" id="IPR029062">
    <property type="entry name" value="Class_I_gatase-like"/>
</dbReference>
<evidence type="ECO:0000259" key="1">
    <source>
        <dbReference type="PROSITE" id="PS51733"/>
    </source>
</evidence>
<accession>A0A1X7QXW0</accession>